<dbReference type="GO" id="GO:0008270">
    <property type="term" value="F:zinc ion binding"/>
    <property type="evidence" value="ECO:0007669"/>
    <property type="project" value="UniProtKB-KW"/>
</dbReference>
<keyword evidence="2" id="KW-0479">Metal-binding</keyword>
<keyword evidence="5" id="KW-0539">Nucleus</keyword>
<dbReference type="HOGENOM" id="CLU_045707_0_0_1"/>
<dbReference type="SUPFAM" id="SSF57903">
    <property type="entry name" value="FYVE/PHD zinc finger"/>
    <property type="match status" value="1"/>
</dbReference>
<keyword evidence="4" id="KW-0862">Zinc</keyword>
<dbReference type="InterPro" id="IPR001965">
    <property type="entry name" value="Znf_PHD"/>
</dbReference>
<dbReference type="PANTHER" id="PTHR46174">
    <property type="entry name" value="CXXC-TYPE ZINC FINGER PROTEIN 1"/>
    <property type="match status" value="1"/>
</dbReference>
<dbReference type="InterPro" id="IPR013083">
    <property type="entry name" value="Znf_RING/FYVE/PHD"/>
</dbReference>
<sequence>MTEHNAVNRKYLQVLEKEYEAYQKSPKFSLNSEELFCVCRKPDHGELMVACDGCDEWYHFKCVGIEKKYKDLVNNYYCQFCDLLLHRGKSVWKRKCKLDSCYKPIAGQSQFCSAEHGKIYWNIILHKFEETNHSSEVDIAEVVNRQQVENLLQHVQSRNQLNEIGNELPLFDKEQLKVTGSQFSELNANKEKLRMLEENINILRSKYQYLMKLQNVITQVSDILTTSLDPNSIQYNAENPDGNTAIKQHRKSKSRKFKVDICGFDENLLLNDSQWLEFCGTEHYNLISSFTVCSELDRELIVQYYKSPEPFDDESSGTFMSLLRKLCLSDKGKKCHLHGGWFTIYKYGIDLKLKEKEQEKNEIIELNEKLIKMIQIKNWRLYCDDL</sequence>
<comment type="caution">
    <text evidence="9">The sequence shown here is derived from an EMBL/GenBank/DDBJ whole genome shotgun (WGS) entry which is preliminary data.</text>
</comment>
<comment type="subcellular location">
    <subcellularLocation>
        <location evidence="1">Nucleus</location>
    </subcellularLocation>
</comment>
<accession>A0A099P4M9</accession>
<name>A0A099P4M9_PICKU</name>
<evidence type="ECO:0000259" key="8">
    <source>
        <dbReference type="PROSITE" id="PS50016"/>
    </source>
</evidence>
<evidence type="ECO:0000313" key="10">
    <source>
        <dbReference type="Proteomes" id="UP000029867"/>
    </source>
</evidence>
<organism evidence="9 10">
    <name type="scientific">Pichia kudriavzevii</name>
    <name type="common">Yeast</name>
    <name type="synonym">Issatchenkia orientalis</name>
    <dbReference type="NCBI Taxonomy" id="4909"/>
    <lineage>
        <taxon>Eukaryota</taxon>
        <taxon>Fungi</taxon>
        <taxon>Dikarya</taxon>
        <taxon>Ascomycota</taxon>
        <taxon>Saccharomycotina</taxon>
        <taxon>Pichiomycetes</taxon>
        <taxon>Pichiales</taxon>
        <taxon>Pichiaceae</taxon>
        <taxon>Pichia</taxon>
    </lineage>
</organism>
<dbReference type="Gene3D" id="3.30.40.10">
    <property type="entry name" value="Zinc/RING finger domain, C3HC4 (zinc finger)"/>
    <property type="match status" value="1"/>
</dbReference>
<protein>
    <recommendedName>
        <fullName evidence="8">PHD-type domain-containing protein</fullName>
    </recommendedName>
</protein>
<dbReference type="Proteomes" id="UP000029867">
    <property type="component" value="Unassembled WGS sequence"/>
</dbReference>
<keyword evidence="7" id="KW-0175">Coiled coil</keyword>
<gene>
    <name evidence="9" type="ORF">JL09_g901</name>
</gene>
<dbReference type="InterPro" id="IPR019787">
    <property type="entry name" value="Znf_PHD-finger"/>
</dbReference>
<evidence type="ECO:0000256" key="2">
    <source>
        <dbReference type="ARBA" id="ARBA00022723"/>
    </source>
</evidence>
<evidence type="ECO:0000256" key="7">
    <source>
        <dbReference type="SAM" id="Coils"/>
    </source>
</evidence>
<dbReference type="SMART" id="SM00249">
    <property type="entry name" value="PHD"/>
    <property type="match status" value="1"/>
</dbReference>
<dbReference type="EMBL" id="JQFK01000005">
    <property type="protein sequence ID" value="KGK39885.1"/>
    <property type="molecule type" value="Genomic_DNA"/>
</dbReference>
<dbReference type="GO" id="GO:0045893">
    <property type="term" value="P:positive regulation of DNA-templated transcription"/>
    <property type="evidence" value="ECO:0007669"/>
    <property type="project" value="TreeGrafter"/>
</dbReference>
<dbReference type="PANTHER" id="PTHR46174:SF1">
    <property type="entry name" value="CXXC-TYPE ZINC FINGER PROTEIN 1"/>
    <property type="match status" value="1"/>
</dbReference>
<dbReference type="Pfam" id="PF00628">
    <property type="entry name" value="PHD"/>
    <property type="match status" value="1"/>
</dbReference>
<dbReference type="AlphaFoldDB" id="A0A099P4M9"/>
<evidence type="ECO:0000256" key="4">
    <source>
        <dbReference type="ARBA" id="ARBA00022833"/>
    </source>
</evidence>
<evidence type="ECO:0000256" key="6">
    <source>
        <dbReference type="PROSITE-ProRule" id="PRU00146"/>
    </source>
</evidence>
<evidence type="ECO:0000256" key="3">
    <source>
        <dbReference type="ARBA" id="ARBA00022771"/>
    </source>
</evidence>
<feature type="domain" description="PHD-type" evidence="8">
    <location>
        <begin position="34"/>
        <end position="84"/>
    </location>
</feature>
<dbReference type="InterPro" id="IPR037869">
    <property type="entry name" value="Spp1/CFP1"/>
</dbReference>
<dbReference type="PROSITE" id="PS50016">
    <property type="entry name" value="ZF_PHD_2"/>
    <property type="match status" value="1"/>
</dbReference>
<feature type="coiled-coil region" evidence="7">
    <location>
        <begin position="349"/>
        <end position="376"/>
    </location>
</feature>
<proteinExistence type="predicted"/>
<evidence type="ECO:0000256" key="1">
    <source>
        <dbReference type="ARBA" id="ARBA00004123"/>
    </source>
</evidence>
<dbReference type="InterPro" id="IPR019786">
    <property type="entry name" value="Zinc_finger_PHD-type_CS"/>
</dbReference>
<keyword evidence="3 6" id="KW-0863">Zinc-finger</keyword>
<dbReference type="InterPro" id="IPR011011">
    <property type="entry name" value="Znf_FYVE_PHD"/>
</dbReference>
<reference evidence="10" key="1">
    <citation type="journal article" date="2014" name="Microb. Cell Fact.">
        <title>Exploiting Issatchenkia orientalis SD108 for succinic acid production.</title>
        <authorList>
            <person name="Xiao H."/>
            <person name="Shao Z."/>
            <person name="Jiang Y."/>
            <person name="Dole S."/>
            <person name="Zhao H."/>
        </authorList>
    </citation>
    <scope>NUCLEOTIDE SEQUENCE [LARGE SCALE GENOMIC DNA]</scope>
    <source>
        <strain evidence="10">SD108</strain>
    </source>
</reference>
<dbReference type="VEuPathDB" id="FungiDB:C5L36_0A01740"/>
<evidence type="ECO:0000256" key="5">
    <source>
        <dbReference type="ARBA" id="ARBA00023242"/>
    </source>
</evidence>
<dbReference type="eggNOG" id="KOG1632">
    <property type="taxonomic scope" value="Eukaryota"/>
</dbReference>
<dbReference type="GO" id="GO:0048188">
    <property type="term" value="C:Set1C/COMPASS complex"/>
    <property type="evidence" value="ECO:0007669"/>
    <property type="project" value="InterPro"/>
</dbReference>
<dbReference type="PROSITE" id="PS01359">
    <property type="entry name" value="ZF_PHD_1"/>
    <property type="match status" value="1"/>
</dbReference>
<evidence type="ECO:0000313" key="9">
    <source>
        <dbReference type="EMBL" id="KGK39885.1"/>
    </source>
</evidence>